<evidence type="ECO:0000313" key="1">
    <source>
        <dbReference type="EMBL" id="KAI4460261.1"/>
    </source>
</evidence>
<protein>
    <submittedName>
        <fullName evidence="1">Chondroitin synthase</fullName>
    </submittedName>
</protein>
<dbReference type="Proteomes" id="UP001056778">
    <property type="component" value="Chromosome 6"/>
</dbReference>
<gene>
    <name evidence="1" type="ORF">MML48_6g00012458</name>
</gene>
<reference evidence="1" key="1">
    <citation type="submission" date="2022-04" db="EMBL/GenBank/DDBJ databases">
        <title>Chromosome-scale genome assembly of Holotrichia oblita Faldermann.</title>
        <authorList>
            <person name="Rongchong L."/>
        </authorList>
    </citation>
    <scope>NUCLEOTIDE SEQUENCE</scope>
    <source>
        <strain evidence="1">81SQS9</strain>
    </source>
</reference>
<comment type="caution">
    <text evidence="1">The sequence shown here is derived from an EMBL/GenBank/DDBJ whole genome shotgun (WGS) entry which is preliminary data.</text>
</comment>
<proteinExistence type="predicted"/>
<sequence>MATFEIKRLKNGNSALEDHRAGIAVKINVPDEPGGAGSTQQHQQDGVDQQDNGQNYQQLLQQREEENRQEVERLTAEIRDLKLQLLRLTSNYAQAQAQETSALNAINFNATALPAPYNAPTNNECAQYIKKQVLNAEILKGLPLNNEYELIPFNHFTISRVYPIDLGLGKRVVEKPIGFKRKDLLEALMKAIDILNKNLTQNSQEQKLQRYALDDFLEGLYRIEPTTGTQYELYFRTKNKIGDHHHNNGYIKIVLMRPFAPLQSLQLEQLPGPKEKELIQVILPLSGRTSTFQSFMEKFVKIGLKTDRHVCLTVVYFGEEGLSEARSIMSRVIRTKNSGANSKNLRLLALNETFSRGKGLRVGAERVWDGDANSISKDVLLFMCDVDVVFSARFLDRCRWNTKPGKKVYYPVVFSLYNPHVVSDFLKVRGFDEDIVGWGGEDVMLYRKYVRSNMKVIRATDPGIFHIWHPKEMISTQHFLLIMSLMRFSLIVADINVPTFKSINFGDFTKLSYIIFDLKSNQTGQNLFINFRGNYDIFIYLNKNLIEISHQNFAGNLYFVTEGNLQANFYENLIKMASKKGIFNIFFIKNYTTIYRWNPYSKINSCGNYFKLEKFNKINGLNRKIPGYKSNCSLKITYIKSYPFVGDTMRSPNPGLFLNLFNLIRDLCKIKIEYEFDQNFQNEFFFNGSLFKIKNHLIEKRTDVVIGHLFMNQTDEFEFGPMFYKDGFVLVVPKPAMIKIFRRVLKVFRYEVWLIYIFIFNIVSISYVILSKYYHENIEIIRVFLNNFSLNFGGGITRLPKRFSLRLILLFYFLYIINLQSIYLGKLSGMLTLPSQGIRIADVETMYLQRSYFNMSWYFERVCFIYESINNPEWRENVHIVNKTEKEILTSVTYLTNRTALTFKSIVQTYPHSTPLHNNLPAFLYKSILRLTYFLRKNHLLNWTIRYWSNEIIEKGLEGIIENEGVVVLSLKHYEEAFLILFYGYGLAIVVFWAELVAKMMFEDENTTIPTSIEPPPTTVPRKKKMGTQAAPRQKAPERKMTKTKQDA</sequence>
<evidence type="ECO:0000313" key="2">
    <source>
        <dbReference type="Proteomes" id="UP001056778"/>
    </source>
</evidence>
<keyword evidence="2" id="KW-1185">Reference proteome</keyword>
<name>A0ACB9T0D6_HOLOL</name>
<organism evidence="1 2">
    <name type="scientific">Holotrichia oblita</name>
    <name type="common">Chafer beetle</name>
    <dbReference type="NCBI Taxonomy" id="644536"/>
    <lineage>
        <taxon>Eukaryota</taxon>
        <taxon>Metazoa</taxon>
        <taxon>Ecdysozoa</taxon>
        <taxon>Arthropoda</taxon>
        <taxon>Hexapoda</taxon>
        <taxon>Insecta</taxon>
        <taxon>Pterygota</taxon>
        <taxon>Neoptera</taxon>
        <taxon>Endopterygota</taxon>
        <taxon>Coleoptera</taxon>
        <taxon>Polyphaga</taxon>
        <taxon>Scarabaeiformia</taxon>
        <taxon>Scarabaeidae</taxon>
        <taxon>Melolonthinae</taxon>
        <taxon>Holotrichia</taxon>
    </lineage>
</organism>
<accession>A0ACB9T0D6</accession>
<dbReference type="EMBL" id="CM043020">
    <property type="protein sequence ID" value="KAI4460261.1"/>
    <property type="molecule type" value="Genomic_DNA"/>
</dbReference>